<dbReference type="EMBL" id="VIIS01000154">
    <property type="protein sequence ID" value="KAF0312589.1"/>
    <property type="molecule type" value="Genomic_DNA"/>
</dbReference>
<proteinExistence type="predicted"/>
<evidence type="ECO:0000256" key="1">
    <source>
        <dbReference type="ARBA" id="ARBA00022737"/>
    </source>
</evidence>
<dbReference type="OrthoDB" id="691673at2759"/>
<keyword evidence="1" id="KW-0677">Repeat</keyword>
<evidence type="ECO:0000313" key="3">
    <source>
        <dbReference type="Proteomes" id="UP000440578"/>
    </source>
</evidence>
<evidence type="ECO:0000313" key="2">
    <source>
        <dbReference type="EMBL" id="KAF0312589.1"/>
    </source>
</evidence>
<gene>
    <name evidence="2" type="ORF">FJT64_016668</name>
</gene>
<organism evidence="2 3">
    <name type="scientific">Amphibalanus amphitrite</name>
    <name type="common">Striped barnacle</name>
    <name type="synonym">Balanus amphitrite</name>
    <dbReference type="NCBI Taxonomy" id="1232801"/>
    <lineage>
        <taxon>Eukaryota</taxon>
        <taxon>Metazoa</taxon>
        <taxon>Ecdysozoa</taxon>
        <taxon>Arthropoda</taxon>
        <taxon>Crustacea</taxon>
        <taxon>Multicrustacea</taxon>
        <taxon>Cirripedia</taxon>
        <taxon>Thoracica</taxon>
        <taxon>Thoracicalcarea</taxon>
        <taxon>Balanomorpha</taxon>
        <taxon>Balanoidea</taxon>
        <taxon>Balanidae</taxon>
        <taxon>Amphibalaninae</taxon>
        <taxon>Amphibalanus</taxon>
    </lineage>
</organism>
<name>A0A6A4X515_AMPAM</name>
<dbReference type="Proteomes" id="UP000440578">
    <property type="component" value="Unassembled WGS sequence"/>
</dbReference>
<evidence type="ECO:0008006" key="4">
    <source>
        <dbReference type="Google" id="ProtNLM"/>
    </source>
</evidence>
<accession>A0A6A4X515</accession>
<dbReference type="PANTHER" id="PTHR44324">
    <property type="entry name" value="WD40 REPEAT DOMAIN 95"/>
    <property type="match status" value="1"/>
</dbReference>
<protein>
    <recommendedName>
        <fullName evidence="4">EF-hand domain-containing protein</fullName>
    </recommendedName>
</protein>
<keyword evidence="3" id="KW-1185">Reference proteome</keyword>
<dbReference type="InterPro" id="IPR051242">
    <property type="entry name" value="WD-EF-hand_domain"/>
</dbReference>
<comment type="caution">
    <text evidence="2">The sequence shown here is derived from an EMBL/GenBank/DDBJ whole genome shotgun (WGS) entry which is preliminary data.</text>
</comment>
<dbReference type="PANTHER" id="PTHR44324:SF4">
    <property type="entry name" value="WD40 REPEAT DOMAIN 95"/>
    <property type="match status" value="1"/>
</dbReference>
<reference evidence="2 3" key="1">
    <citation type="submission" date="2019-07" db="EMBL/GenBank/DDBJ databases">
        <title>Draft genome assembly of a fouling barnacle, Amphibalanus amphitrite (Darwin, 1854): The first reference genome for Thecostraca.</title>
        <authorList>
            <person name="Kim W."/>
        </authorList>
    </citation>
    <scope>NUCLEOTIDE SEQUENCE [LARGE SCALE GENOMIC DNA]</scope>
    <source>
        <strain evidence="2">SNU_AA5</strain>
        <tissue evidence="2">Soma without cirri and trophi</tissue>
    </source>
</reference>
<sequence>MRSALRRNDGVGAGGSAPPALTAGQLLLLRRLFATGGPGTIDSTLSSQYDRPVGRHEFTEYVQTHLPALARPDLFDMVDVSGRGRVSWLDMLDFLLVHTCPQKEPLEAPFKDDMVTRLLKENRRATTVRLLVVTEPVHTYLSVTASGAVAMYDAQLEFQRGYQLPLGATGARSAGSSPCVRVTDAAHMANSMHFVFSTSDRSLHFYDASATVHLPEYQVCTSRYIY</sequence>
<dbReference type="AlphaFoldDB" id="A0A6A4X515"/>